<evidence type="ECO:0000313" key="3">
    <source>
        <dbReference type="Proteomes" id="UP000054826"/>
    </source>
</evidence>
<keyword evidence="1" id="KW-0472">Membrane</keyword>
<keyword evidence="1" id="KW-0812">Transmembrane</keyword>
<dbReference type="Proteomes" id="UP000054826">
    <property type="component" value="Unassembled WGS sequence"/>
</dbReference>
<comment type="caution">
    <text evidence="2">The sequence shown here is derived from an EMBL/GenBank/DDBJ whole genome shotgun (WGS) entry which is preliminary data.</text>
</comment>
<proteinExistence type="predicted"/>
<dbReference type="AlphaFoldDB" id="A0A0V1KDR6"/>
<dbReference type="EMBL" id="JYDV01000003">
    <property type="protein sequence ID" value="KRZ45419.1"/>
    <property type="molecule type" value="Genomic_DNA"/>
</dbReference>
<reference evidence="2 3" key="1">
    <citation type="submission" date="2015-01" db="EMBL/GenBank/DDBJ databases">
        <title>Evolution of Trichinella species and genotypes.</title>
        <authorList>
            <person name="Korhonen P.K."/>
            <person name="Edoardo P."/>
            <person name="Giuseppe L.R."/>
            <person name="Gasser R.B."/>
        </authorList>
    </citation>
    <scope>NUCLEOTIDE SEQUENCE [LARGE SCALE GENOMIC DNA]</scope>
    <source>
        <strain evidence="2">ISS176</strain>
    </source>
</reference>
<sequence>MAAYSRERRWITVIALVVLARCGCVSVLLVLLKKDARWNWTGSHTKAVERVKRKAVVEFTPPAHALSPRVAHCASSGCIKRGHWSCRIS</sequence>
<keyword evidence="1" id="KW-1133">Transmembrane helix</keyword>
<accession>A0A0V1KDR6</accession>
<organism evidence="2 3">
    <name type="scientific">Trichinella pseudospiralis</name>
    <name type="common">Parasitic roundworm</name>
    <dbReference type="NCBI Taxonomy" id="6337"/>
    <lineage>
        <taxon>Eukaryota</taxon>
        <taxon>Metazoa</taxon>
        <taxon>Ecdysozoa</taxon>
        <taxon>Nematoda</taxon>
        <taxon>Enoplea</taxon>
        <taxon>Dorylaimia</taxon>
        <taxon>Trichinellida</taxon>
        <taxon>Trichinellidae</taxon>
        <taxon>Trichinella</taxon>
    </lineage>
</organism>
<evidence type="ECO:0000313" key="2">
    <source>
        <dbReference type="EMBL" id="KRZ45419.1"/>
    </source>
</evidence>
<gene>
    <name evidence="2" type="ORF">T4C_14078</name>
</gene>
<evidence type="ECO:0000256" key="1">
    <source>
        <dbReference type="SAM" id="Phobius"/>
    </source>
</evidence>
<feature type="transmembrane region" description="Helical" evidence="1">
    <location>
        <begin position="12"/>
        <end position="32"/>
    </location>
</feature>
<name>A0A0V1KDR6_TRIPS</name>
<protein>
    <submittedName>
        <fullName evidence="2">Uncharacterized protein</fullName>
    </submittedName>
</protein>